<keyword evidence="3" id="KW-1185">Reference proteome</keyword>
<protein>
    <submittedName>
        <fullName evidence="2">Putative sterol carrier protein</fullName>
    </submittedName>
</protein>
<gene>
    <name evidence="2" type="ORF">EDD54_4584</name>
</gene>
<dbReference type="EMBL" id="SNXY01000014">
    <property type="protein sequence ID" value="TDP80951.1"/>
    <property type="molecule type" value="Genomic_DNA"/>
</dbReference>
<dbReference type="Pfam" id="PF02036">
    <property type="entry name" value="SCP2"/>
    <property type="match status" value="1"/>
</dbReference>
<feature type="domain" description="SCP2" evidence="1">
    <location>
        <begin position="19"/>
        <end position="97"/>
    </location>
</feature>
<dbReference type="InterPro" id="IPR036527">
    <property type="entry name" value="SCP2_sterol-bd_dom_sf"/>
</dbReference>
<dbReference type="OrthoDB" id="9809312at2"/>
<accession>A0A4R6R4X5</accession>
<evidence type="ECO:0000313" key="3">
    <source>
        <dbReference type="Proteomes" id="UP000294547"/>
    </source>
</evidence>
<comment type="caution">
    <text evidence="2">The sequence shown here is derived from an EMBL/GenBank/DDBJ whole genome shotgun (WGS) entry which is preliminary data.</text>
</comment>
<name>A0A4R6R4X5_9HYPH</name>
<reference evidence="2 3" key="1">
    <citation type="submission" date="2019-03" db="EMBL/GenBank/DDBJ databases">
        <title>Genomic Encyclopedia of Type Strains, Phase IV (KMG-IV): sequencing the most valuable type-strain genomes for metagenomic binning, comparative biology and taxonomic classification.</title>
        <authorList>
            <person name="Goeker M."/>
        </authorList>
    </citation>
    <scope>NUCLEOTIDE SEQUENCE [LARGE SCALE GENOMIC DNA]</scope>
    <source>
        <strain evidence="2 3">DSM 102969</strain>
    </source>
</reference>
<dbReference type="InterPro" id="IPR003033">
    <property type="entry name" value="SCP2_sterol-bd_dom"/>
</dbReference>
<dbReference type="Gene3D" id="3.30.1050.10">
    <property type="entry name" value="SCP2 sterol-binding domain"/>
    <property type="match status" value="1"/>
</dbReference>
<organism evidence="2 3">
    <name type="scientific">Oharaeibacter diazotrophicus</name>
    <dbReference type="NCBI Taxonomy" id="1920512"/>
    <lineage>
        <taxon>Bacteria</taxon>
        <taxon>Pseudomonadati</taxon>
        <taxon>Pseudomonadota</taxon>
        <taxon>Alphaproteobacteria</taxon>
        <taxon>Hyphomicrobiales</taxon>
        <taxon>Pleomorphomonadaceae</taxon>
        <taxon>Oharaeibacter</taxon>
    </lineage>
</organism>
<sequence>MSIAETTEAVRAKIGENSGLGATLKFDCGADGIVYVDASGVPNAVDNVDRAAECTIALSLEDLDGLLAGTLDPTGAFMMGKLQVEGDMSVAMRLAQVV</sequence>
<dbReference type="AlphaFoldDB" id="A0A4R6R4X5"/>
<dbReference type="RefSeq" id="WP_126540774.1">
    <property type="nucleotide sequence ID" value="NZ_BSPM01000001.1"/>
</dbReference>
<evidence type="ECO:0000313" key="2">
    <source>
        <dbReference type="EMBL" id="TDP80951.1"/>
    </source>
</evidence>
<proteinExistence type="predicted"/>
<dbReference type="SUPFAM" id="SSF55718">
    <property type="entry name" value="SCP-like"/>
    <property type="match status" value="1"/>
</dbReference>
<evidence type="ECO:0000259" key="1">
    <source>
        <dbReference type="Pfam" id="PF02036"/>
    </source>
</evidence>
<dbReference type="Proteomes" id="UP000294547">
    <property type="component" value="Unassembled WGS sequence"/>
</dbReference>